<dbReference type="EMBL" id="SNZE01000042">
    <property type="protein sequence ID" value="TDR27736.1"/>
    <property type="molecule type" value="Genomic_DNA"/>
</dbReference>
<feature type="transmembrane region" description="Helical" evidence="1">
    <location>
        <begin position="28"/>
        <end position="48"/>
    </location>
</feature>
<keyword evidence="1" id="KW-0812">Transmembrane</keyword>
<evidence type="ECO:0000313" key="3">
    <source>
        <dbReference type="Proteomes" id="UP000294480"/>
    </source>
</evidence>
<comment type="caution">
    <text evidence="2">The sequence shown here is derived from an EMBL/GenBank/DDBJ whole genome shotgun (WGS) entry which is preliminary data.</text>
</comment>
<reference evidence="2 3" key="1">
    <citation type="submission" date="2019-03" db="EMBL/GenBank/DDBJ databases">
        <title>Genomic Encyclopedia of Type Strains, Phase IV (KMG-IV): sequencing the most valuable type-strain genomes for metagenomic binning, comparative biology and taxonomic classification.</title>
        <authorList>
            <person name="Goeker M."/>
        </authorList>
    </citation>
    <scope>NUCLEOTIDE SEQUENCE [LARGE SCALE GENOMIC DNA]</scope>
    <source>
        <strain evidence="2 3">DSM 102852</strain>
    </source>
</reference>
<accession>A0A4V3DJE4</accession>
<dbReference type="Proteomes" id="UP000294480">
    <property type="component" value="Unassembled WGS sequence"/>
</dbReference>
<protein>
    <submittedName>
        <fullName evidence="2">Uncharacterized protein</fullName>
    </submittedName>
</protein>
<sequence>MLMFGLGLSLYFPPPCETARYCNEWAQMGAVLFAFPVSLYFAFIYSAFHFQWRIRWYLVAIIFLAIFGFYVMI</sequence>
<keyword evidence="1" id="KW-0472">Membrane</keyword>
<gene>
    <name evidence="2" type="ORF">DFR44_14210</name>
</gene>
<evidence type="ECO:0000256" key="1">
    <source>
        <dbReference type="SAM" id="Phobius"/>
    </source>
</evidence>
<name>A0A4V3DJE4_9BURK</name>
<keyword evidence="3" id="KW-1185">Reference proteome</keyword>
<evidence type="ECO:0000313" key="2">
    <source>
        <dbReference type="EMBL" id="TDR27736.1"/>
    </source>
</evidence>
<keyword evidence="1" id="KW-1133">Transmembrane helix</keyword>
<feature type="transmembrane region" description="Helical" evidence="1">
    <location>
        <begin position="55"/>
        <end position="72"/>
    </location>
</feature>
<organism evidence="2 3">
    <name type="scientific">Hydromonas duriensis</name>
    <dbReference type="NCBI Taxonomy" id="1527608"/>
    <lineage>
        <taxon>Bacteria</taxon>
        <taxon>Pseudomonadati</taxon>
        <taxon>Pseudomonadota</taxon>
        <taxon>Betaproteobacteria</taxon>
        <taxon>Burkholderiales</taxon>
        <taxon>Burkholderiaceae</taxon>
        <taxon>Hydromonas</taxon>
    </lineage>
</organism>
<proteinExistence type="predicted"/>
<dbReference type="AlphaFoldDB" id="A0A4V3DJE4"/>